<evidence type="ECO:0000313" key="3">
    <source>
        <dbReference type="EMBL" id="MBR7834570.1"/>
    </source>
</evidence>
<name>A0A941IMT4_9ACTN</name>
<proteinExistence type="predicted"/>
<gene>
    <name evidence="3" type="ORF">KDL01_14950</name>
</gene>
<feature type="transmembrane region" description="Helical" evidence="1">
    <location>
        <begin position="54"/>
        <end position="73"/>
    </location>
</feature>
<keyword evidence="1" id="KW-0812">Transmembrane</keyword>
<feature type="domain" description="VanZ-like" evidence="2">
    <location>
        <begin position="18"/>
        <end position="126"/>
    </location>
</feature>
<evidence type="ECO:0000256" key="1">
    <source>
        <dbReference type="SAM" id="Phobius"/>
    </source>
</evidence>
<accession>A0A941IMT4</accession>
<keyword evidence="4" id="KW-1185">Reference proteome</keyword>
<feature type="transmembrane region" description="Helical" evidence="1">
    <location>
        <begin position="85"/>
        <end position="103"/>
    </location>
</feature>
<feature type="transmembrane region" description="Helical" evidence="1">
    <location>
        <begin position="109"/>
        <end position="128"/>
    </location>
</feature>
<reference evidence="3" key="1">
    <citation type="submission" date="2021-04" db="EMBL/GenBank/DDBJ databases">
        <title>Genome based classification of Actinospica acidithermotolerans sp. nov., an actinobacterium isolated from an Indonesian hot spring.</title>
        <authorList>
            <person name="Kusuma A.B."/>
            <person name="Putra K.E."/>
            <person name="Nafisah S."/>
            <person name="Loh J."/>
            <person name="Nouioui I."/>
            <person name="Goodfellow M."/>
        </authorList>
    </citation>
    <scope>NUCLEOTIDE SEQUENCE</scope>
    <source>
        <strain evidence="3">CSCA 57</strain>
    </source>
</reference>
<dbReference type="RefSeq" id="WP_212529087.1">
    <property type="nucleotide sequence ID" value="NZ_JAGSOG010000062.1"/>
</dbReference>
<comment type="caution">
    <text evidence="3">The sequence shown here is derived from an EMBL/GenBank/DDBJ whole genome shotgun (WGS) entry which is preliminary data.</text>
</comment>
<dbReference type="EMBL" id="JAGSOG010000062">
    <property type="protein sequence ID" value="MBR7834570.1"/>
    <property type="molecule type" value="Genomic_DNA"/>
</dbReference>
<protein>
    <submittedName>
        <fullName evidence="3">VanZ family protein</fullName>
    </submittedName>
</protein>
<sequence length="161" mass="17613">MLRSLALLLLVLGVLELLMITLVPTPGAVAFSHPNLHPLAAIRLYLRLGTIQEQVFQIGGNVALGFILGFLLPQITPHLRGLIRVEAFTALFVAGVEGVQYLFVPGTPLTVDVLILTAVGAALGYVPLGRMFGMRLHPQHLHWWQRRLARSAARRRGTKSA</sequence>
<dbReference type="Proteomes" id="UP000675781">
    <property type="component" value="Unassembled WGS sequence"/>
</dbReference>
<evidence type="ECO:0000313" key="4">
    <source>
        <dbReference type="Proteomes" id="UP000675781"/>
    </source>
</evidence>
<dbReference type="InterPro" id="IPR006976">
    <property type="entry name" value="VanZ-like"/>
</dbReference>
<evidence type="ECO:0000259" key="2">
    <source>
        <dbReference type="Pfam" id="PF04892"/>
    </source>
</evidence>
<keyword evidence="1" id="KW-0472">Membrane</keyword>
<organism evidence="3 4">
    <name type="scientific">Actinospica durhamensis</name>
    <dbReference type="NCBI Taxonomy" id="1508375"/>
    <lineage>
        <taxon>Bacteria</taxon>
        <taxon>Bacillati</taxon>
        <taxon>Actinomycetota</taxon>
        <taxon>Actinomycetes</taxon>
        <taxon>Catenulisporales</taxon>
        <taxon>Actinospicaceae</taxon>
        <taxon>Actinospica</taxon>
    </lineage>
</organism>
<dbReference type="Pfam" id="PF04892">
    <property type="entry name" value="VanZ"/>
    <property type="match status" value="1"/>
</dbReference>
<keyword evidence="1" id="KW-1133">Transmembrane helix</keyword>
<dbReference type="AlphaFoldDB" id="A0A941IMT4"/>